<protein>
    <submittedName>
        <fullName evidence="2">GCN5-related N-acetyltransferase</fullName>
    </submittedName>
</protein>
<gene>
    <name evidence="2" type="ORF">SpAn4DRAFT_0700</name>
</gene>
<evidence type="ECO:0000313" key="2">
    <source>
        <dbReference type="EMBL" id="CQR74238.1"/>
    </source>
</evidence>
<keyword evidence="3" id="KW-1185">Reference proteome</keyword>
<dbReference type="Pfam" id="PF00583">
    <property type="entry name" value="Acetyltransf_1"/>
    <property type="match status" value="1"/>
</dbReference>
<dbReference type="InterPro" id="IPR016181">
    <property type="entry name" value="Acyl_CoA_acyltransferase"/>
</dbReference>
<dbReference type="InterPro" id="IPR000182">
    <property type="entry name" value="GNAT_dom"/>
</dbReference>
<dbReference type="GO" id="GO:0016747">
    <property type="term" value="F:acyltransferase activity, transferring groups other than amino-acyl groups"/>
    <property type="evidence" value="ECO:0007669"/>
    <property type="project" value="InterPro"/>
</dbReference>
<sequence length="168" mass="19924">MVIFRVALEKDAQTITEIRQKAWNTTYRGIYPDEIIDQYNFDRYYPKDLMQIKNPQLKVYLIEDGKEAVGYFIYGKNLLGTYKDFEICLKSLYILPKYQRQGIGTQAFTMLKTYCKENHINKFYNECNVENRNALAFYHKMGGKIGMKDDEHESQGENTCWIEYDEAN</sequence>
<dbReference type="Gene3D" id="3.40.630.30">
    <property type="match status" value="1"/>
</dbReference>
<proteinExistence type="predicted"/>
<accession>A0A0U1L3I0</accession>
<dbReference type="AlphaFoldDB" id="A0A0U1L3I0"/>
<dbReference type="RefSeq" id="WP_028972066.1">
    <property type="nucleotide sequence ID" value="NZ_CTRP01000014.1"/>
</dbReference>
<evidence type="ECO:0000313" key="3">
    <source>
        <dbReference type="Proteomes" id="UP000049855"/>
    </source>
</evidence>
<name>A0A0U1L3I0_9FIRM</name>
<dbReference type="Proteomes" id="UP000049855">
    <property type="component" value="Unassembled WGS sequence"/>
</dbReference>
<dbReference type="SUPFAM" id="SSF55729">
    <property type="entry name" value="Acyl-CoA N-acyltransferases (Nat)"/>
    <property type="match status" value="1"/>
</dbReference>
<dbReference type="EMBL" id="CTRP01000014">
    <property type="protein sequence ID" value="CQR74238.1"/>
    <property type="molecule type" value="Genomic_DNA"/>
</dbReference>
<dbReference type="PROSITE" id="PS51186">
    <property type="entry name" value="GNAT"/>
    <property type="match status" value="1"/>
</dbReference>
<reference evidence="3" key="1">
    <citation type="submission" date="2015-03" db="EMBL/GenBank/DDBJ databases">
        <authorList>
            <person name="Nijsse Bart"/>
        </authorList>
    </citation>
    <scope>NUCLEOTIDE SEQUENCE [LARGE SCALE GENOMIC DNA]</scope>
</reference>
<organism evidence="2 3">
    <name type="scientific">Sporomusa ovata</name>
    <dbReference type="NCBI Taxonomy" id="2378"/>
    <lineage>
        <taxon>Bacteria</taxon>
        <taxon>Bacillati</taxon>
        <taxon>Bacillota</taxon>
        <taxon>Negativicutes</taxon>
        <taxon>Selenomonadales</taxon>
        <taxon>Sporomusaceae</taxon>
        <taxon>Sporomusa</taxon>
    </lineage>
</organism>
<feature type="domain" description="N-acetyltransferase" evidence="1">
    <location>
        <begin position="2"/>
        <end position="168"/>
    </location>
</feature>
<evidence type="ECO:0000259" key="1">
    <source>
        <dbReference type="PROSITE" id="PS51186"/>
    </source>
</evidence>
<keyword evidence="2" id="KW-0808">Transferase</keyword>
<dbReference type="CDD" id="cd04301">
    <property type="entry name" value="NAT_SF"/>
    <property type="match status" value="1"/>
</dbReference>